<keyword evidence="3" id="KW-1185">Reference proteome</keyword>
<dbReference type="EMBL" id="JBHRZG010000024">
    <property type="protein sequence ID" value="MFC3834661.1"/>
    <property type="molecule type" value="Genomic_DNA"/>
</dbReference>
<organism evidence="2 3">
    <name type="scientific">Deinococcus rufus</name>
    <dbReference type="NCBI Taxonomy" id="2136097"/>
    <lineage>
        <taxon>Bacteria</taxon>
        <taxon>Thermotogati</taxon>
        <taxon>Deinococcota</taxon>
        <taxon>Deinococci</taxon>
        <taxon>Deinococcales</taxon>
        <taxon>Deinococcaceae</taxon>
        <taxon>Deinococcus</taxon>
    </lineage>
</organism>
<dbReference type="Proteomes" id="UP001595803">
    <property type="component" value="Unassembled WGS sequence"/>
</dbReference>
<evidence type="ECO:0008006" key="4">
    <source>
        <dbReference type="Google" id="ProtNLM"/>
    </source>
</evidence>
<reference evidence="3" key="1">
    <citation type="journal article" date="2019" name="Int. J. Syst. Evol. Microbiol.">
        <title>The Global Catalogue of Microorganisms (GCM) 10K type strain sequencing project: providing services to taxonomists for standard genome sequencing and annotation.</title>
        <authorList>
            <consortium name="The Broad Institute Genomics Platform"/>
            <consortium name="The Broad Institute Genome Sequencing Center for Infectious Disease"/>
            <person name="Wu L."/>
            <person name="Ma J."/>
        </authorList>
    </citation>
    <scope>NUCLEOTIDE SEQUENCE [LARGE SCALE GENOMIC DNA]</scope>
    <source>
        <strain evidence="3">CCTCC AB 2017081</strain>
    </source>
</reference>
<keyword evidence="1" id="KW-1133">Transmembrane helix</keyword>
<comment type="caution">
    <text evidence="2">The sequence shown here is derived from an EMBL/GenBank/DDBJ whole genome shotgun (WGS) entry which is preliminary data.</text>
</comment>
<evidence type="ECO:0000256" key="1">
    <source>
        <dbReference type="SAM" id="Phobius"/>
    </source>
</evidence>
<keyword evidence="1" id="KW-0472">Membrane</keyword>
<keyword evidence="1" id="KW-0812">Transmembrane</keyword>
<name>A0ABV7ZEX4_9DEIO</name>
<protein>
    <recommendedName>
        <fullName evidence="4">Heme exporter protein D</fullName>
    </recommendedName>
</protein>
<evidence type="ECO:0000313" key="3">
    <source>
        <dbReference type="Proteomes" id="UP001595803"/>
    </source>
</evidence>
<sequence length="41" mass="4750">MDKYAAYVIVVYVVTFGLLAAYLAWMWLRLRAGTPDDRSRP</sequence>
<gene>
    <name evidence="2" type="ORF">ACFOSB_17530</name>
</gene>
<evidence type="ECO:0000313" key="2">
    <source>
        <dbReference type="EMBL" id="MFC3834661.1"/>
    </source>
</evidence>
<proteinExistence type="predicted"/>
<feature type="transmembrane region" description="Helical" evidence="1">
    <location>
        <begin position="6"/>
        <end position="28"/>
    </location>
</feature>
<dbReference type="RefSeq" id="WP_322472333.1">
    <property type="nucleotide sequence ID" value="NZ_JBHRZG010000024.1"/>
</dbReference>
<accession>A0ABV7ZEX4</accession>